<dbReference type="Gene3D" id="1.20.1560.10">
    <property type="entry name" value="ABC transporter type 1, transmembrane domain"/>
    <property type="match status" value="1"/>
</dbReference>
<dbReference type="STRING" id="1777.AWC07_00860"/>
<evidence type="ECO:0000256" key="5">
    <source>
        <dbReference type="SAM" id="Phobius"/>
    </source>
</evidence>
<feature type="domain" description="ABC transmembrane type-1" evidence="6">
    <location>
        <begin position="10"/>
        <end position="64"/>
    </location>
</feature>
<evidence type="ECO:0000256" key="4">
    <source>
        <dbReference type="ARBA" id="ARBA00023136"/>
    </source>
</evidence>
<dbReference type="GO" id="GO:0005524">
    <property type="term" value="F:ATP binding"/>
    <property type="evidence" value="ECO:0007669"/>
    <property type="project" value="InterPro"/>
</dbReference>
<evidence type="ECO:0000256" key="2">
    <source>
        <dbReference type="ARBA" id="ARBA00022692"/>
    </source>
</evidence>
<comment type="subcellular location">
    <subcellularLocation>
        <location evidence="1">Cell membrane</location>
        <topology evidence="1">Multi-pass membrane protein</topology>
    </subcellularLocation>
</comment>
<dbReference type="SUPFAM" id="SSF90123">
    <property type="entry name" value="ABC transporter transmembrane region"/>
    <property type="match status" value="1"/>
</dbReference>
<keyword evidence="8" id="KW-1185">Reference proteome</keyword>
<comment type="caution">
    <text evidence="7">The sequence shown here is derived from an EMBL/GenBank/DDBJ whole genome shotgun (WGS) entry which is preliminary data.</text>
</comment>
<dbReference type="InterPro" id="IPR011527">
    <property type="entry name" value="ABC1_TM_dom"/>
</dbReference>
<keyword evidence="4 5" id="KW-0472">Membrane</keyword>
<evidence type="ECO:0000256" key="3">
    <source>
        <dbReference type="ARBA" id="ARBA00022989"/>
    </source>
</evidence>
<reference evidence="7 8" key="1">
    <citation type="submission" date="2016-01" db="EMBL/GenBank/DDBJ databases">
        <title>The new phylogeny of the genus Mycobacterium.</title>
        <authorList>
            <person name="Tarcisio F."/>
            <person name="Conor M."/>
            <person name="Antonella G."/>
            <person name="Elisabetta G."/>
            <person name="Giulia F.S."/>
            <person name="Sara T."/>
            <person name="Anna F."/>
            <person name="Clotilde B."/>
            <person name="Roberto B."/>
            <person name="Veronica D.S."/>
            <person name="Fabio R."/>
            <person name="Monica P."/>
            <person name="Olivier J."/>
            <person name="Enrico T."/>
            <person name="Nicola S."/>
        </authorList>
    </citation>
    <scope>NUCLEOTIDE SEQUENCE [LARGE SCALE GENOMIC DNA]</scope>
    <source>
        <strain evidence="7 8">DSM 43505</strain>
    </source>
</reference>
<dbReference type="GO" id="GO:0140359">
    <property type="term" value="F:ABC-type transporter activity"/>
    <property type="evidence" value="ECO:0007669"/>
    <property type="project" value="InterPro"/>
</dbReference>
<accession>A0A1X1VE78</accession>
<dbReference type="PROSITE" id="PS50929">
    <property type="entry name" value="ABC_TM1F"/>
    <property type="match status" value="1"/>
</dbReference>
<sequence length="103" mass="11410">MRRSSPAIAMSFHQRRQSGQLVARIMNDLSTIRDLLSFGAVFMMLNLLQITVATVCLLVMYWPIISHRLDAAEGADRVLLLDESGRIVADDVPGNVVGHGHPR</sequence>
<dbReference type="GO" id="GO:0005886">
    <property type="term" value="C:plasma membrane"/>
    <property type="evidence" value="ECO:0007669"/>
    <property type="project" value="UniProtKB-SubCell"/>
</dbReference>
<dbReference type="InterPro" id="IPR036640">
    <property type="entry name" value="ABC1_TM_sf"/>
</dbReference>
<evidence type="ECO:0000256" key="1">
    <source>
        <dbReference type="ARBA" id="ARBA00004651"/>
    </source>
</evidence>
<gene>
    <name evidence="7" type="ORF">AWC07_00860</name>
</gene>
<dbReference type="Proteomes" id="UP000193738">
    <property type="component" value="Unassembled WGS sequence"/>
</dbReference>
<evidence type="ECO:0000259" key="6">
    <source>
        <dbReference type="PROSITE" id="PS50929"/>
    </source>
</evidence>
<dbReference type="AlphaFoldDB" id="A0A1X1VE78"/>
<dbReference type="EMBL" id="LQOX01000111">
    <property type="protein sequence ID" value="ORV67422.1"/>
    <property type="molecule type" value="Genomic_DNA"/>
</dbReference>
<dbReference type="Pfam" id="PF00664">
    <property type="entry name" value="ABC_membrane"/>
    <property type="match status" value="1"/>
</dbReference>
<proteinExistence type="predicted"/>
<keyword evidence="3 5" id="KW-1133">Transmembrane helix</keyword>
<name>A0A1X1VE78_MYCGS</name>
<evidence type="ECO:0000313" key="8">
    <source>
        <dbReference type="Proteomes" id="UP000193738"/>
    </source>
</evidence>
<keyword evidence="2 5" id="KW-0812">Transmembrane</keyword>
<feature type="transmembrane region" description="Helical" evidence="5">
    <location>
        <begin position="35"/>
        <end position="62"/>
    </location>
</feature>
<evidence type="ECO:0000313" key="7">
    <source>
        <dbReference type="EMBL" id="ORV67422.1"/>
    </source>
</evidence>
<organism evidence="7 8">
    <name type="scientific">Mycobacterium gastri</name>
    <dbReference type="NCBI Taxonomy" id="1777"/>
    <lineage>
        <taxon>Bacteria</taxon>
        <taxon>Bacillati</taxon>
        <taxon>Actinomycetota</taxon>
        <taxon>Actinomycetes</taxon>
        <taxon>Mycobacteriales</taxon>
        <taxon>Mycobacteriaceae</taxon>
        <taxon>Mycobacterium</taxon>
    </lineage>
</organism>
<protein>
    <recommendedName>
        <fullName evidence="6">ABC transmembrane type-1 domain-containing protein</fullName>
    </recommendedName>
</protein>